<feature type="compositionally biased region" description="Polar residues" evidence="1">
    <location>
        <begin position="947"/>
        <end position="967"/>
    </location>
</feature>
<feature type="compositionally biased region" description="Low complexity" evidence="1">
    <location>
        <begin position="638"/>
        <end position="654"/>
    </location>
</feature>
<feature type="compositionally biased region" description="Polar residues" evidence="1">
    <location>
        <begin position="481"/>
        <end position="491"/>
    </location>
</feature>
<feature type="compositionally biased region" description="Polar residues" evidence="1">
    <location>
        <begin position="931"/>
        <end position="941"/>
    </location>
</feature>
<feature type="compositionally biased region" description="Low complexity" evidence="1">
    <location>
        <begin position="772"/>
        <end position="782"/>
    </location>
</feature>
<feature type="region of interest" description="Disordered" evidence="1">
    <location>
        <begin position="1913"/>
        <end position="1970"/>
    </location>
</feature>
<dbReference type="Pfam" id="PF15232">
    <property type="entry name" value="DUF4585"/>
    <property type="match status" value="1"/>
</dbReference>
<evidence type="ECO:0000313" key="4">
    <source>
        <dbReference type="Proteomes" id="UP000830375"/>
    </source>
</evidence>
<gene>
    <name evidence="3" type="ORF">H4Q32_021141</name>
</gene>
<feature type="compositionally biased region" description="Polar residues" evidence="1">
    <location>
        <begin position="1696"/>
        <end position="1722"/>
    </location>
</feature>
<feature type="compositionally biased region" description="Polar residues" evidence="1">
    <location>
        <begin position="1300"/>
        <end position="1319"/>
    </location>
</feature>
<feature type="compositionally biased region" description="Low complexity" evidence="1">
    <location>
        <begin position="750"/>
        <end position="765"/>
    </location>
</feature>
<sequence>MERWVLEGDSYSFLRSAPHTFNLQSREGPNRVEIFDITSIPSHRNAISETTCLCDIFGDDGESPSLSSSPASATFVRREVDPSFSVDDANDSLGSYHTANGSDLSDNAEVTYNTPSPENIQDFSTSETRESHSPPVKSTILSDSKNGLNPLDRIPPVSKVNGNDLSHTDNWAEPQVSLNTAPVNETGITNASEPQYVNPTPATTLINPAKEPSNPTSCPSEEKEPSVLEQGIITTPQLTSTSPFLNKQIFESDCESLGASPLEQNNVVSSENEESMNCHSSREQNNLFVQGMGNSGSASELSNPSPTDCSPMQEMSTSPSNRDIHFLPIPSVVQEARLTPTSPVSRETTSTPASIGRSSPELLNLCPTQIRNTSETPDLEDTYDATLSVSTLPTSDNVKIDSLAVSAICTETRGPVYSSIDGREELESPEINETCSSPDHSAPAYSQEPVLIHSPVGYSISPSPTNERIVSSVEPEDSPFSPVSSEINETCSSHNHSAPAHSPEQVLIYSPVGYTISPSPTYEKIPSSVQPEDSPSFTVSPEINETCSSPDHSAPAHSPEPVLIYSPVGYTISPSPTYDKIPSSVQPEESPSSPVSPEINDTCSSPHHSALAHSPEQVMIHSPMGYTISPSPTNERIVSSVEPEDSPSSAVSPEINETCSSRNHPAPAHSPEQVLIYSPVGYTISPSPTYEKIPSSVQPENSPSSPVSPEMNETCSSPHHSALAHSPEQVMIHSPMGYTISPSPTCEKIVSSVQPEDSPSSPVSPEINETCSSPHHPAPAHSPEQVMIHSPMGYTISPSPTNERRVSLTEPEDSPSFPVVTRIDYSDICSSPDHSEPVIIHSSPCYNISSSPINERGVYSTEPEASTSSPCGHSDIHSFSDQSFAAHSPEPELFHTPMGYTISPSPTNKRMFVSVKPDDLPSSLDITGTDYTATPTCSRDSTPALRSITSTPNSRENYLTPELNSPAPSLELRSVTYSPEIKSISYSVMPQNSKSPGITYNVTPTEGLAQSPTVETNVCDNSLETSSYLFGNDTTVSVSSRNFLSTPERRSRPSSAASDHTKHTSLSSDLQPEPSITLEKAGNQTVSTICDGVNHPFSNPVDHFDDLADTKTLKSIASVPNECKGTGPPVRSQMQHSTSKPSASGSSMLKMEKNQEIVTDNTTDLNGTPSSPSPWAASVEKKQCHVEVFDSNKGTEMLKNDSPKCDKRLCQVPVALRENPGVISRNNGGEFDRQPCRKKQESGKKEGEGEETMKESSYRGEQVELSFSARNRKGPAGHSPALSSRDPKSGIPARCYFESHPTTLQQQSHLRAQGSQQENKGGARRLQSAAQGKYSSAGFLPSECTGETSSMGSEFDEADNEVKWFTDLAFRSLSSPQVDYLDVYNSSHRSSTNVSQPSTIDSPGAVAWMTYADLRGSALHENDGSSFLPRDGLDPNKRFEMGSFECVDVALESKEESSRGKRTVPKRQIQLLRRNTDESKHKGNTENILNSPSIYRRSKDTLIRQHSTPASVQEEVSKEVPDSPQNDRKKTLQKSVSLDDGSPKTQMASCIIKSVLSKKMQDVQKETPKSTGPSPSGDKNKHPDVSPSCFDGVPSIVEKHSLSSSQHSECTISSEDFAVGEERISHRQVKKCAPKVPPKPFLRPAFFNTGEAQVASNITRQETKPIVAPPQIGDKIQNSKSDGKEGGGTNLEPKYNSDSANASISNTSPAVATPATSVQSRMTNRDIKKRQMTPENQEQLAGKSVFMSKTPEITLKPSSIKGKKTSSLKVSLSPDLEQSRKTSESQSTEKAAEDINTKSTKAIETEDDDDSNKKSVIHKVRDVRKLVKNTYNLSFKASNSTSTAEDTVIQEKREKPPQTPPALQIECKAISWKDKQTSGSKAIHCHSEKQPVDISKITQPFVCTETRRDPDITEITSKVSSPKTESQQKVPYSHSTTMDGLPESESITKRSCVHSNQSSKMPPRPPSKEREVSALVVLPECTSKTVAPTILDSTQTKAASGSHSVSMLLKEKGMQADIGVCDVLTEGASATAKHVNRIEVPVQACLSESNSSEAQAKAENTSLPCNPTALVNNSLRTSQPPESPKRTLTEESLTKEQENKKITATTTMTQVPTYLATSGKPEVRSFSSGTKNNPTTVNASKEIELPIQVRSISTDRLKPFVPPKPSYKQSFAEIKSVPSDPSKADTQALSVTKQQTMLSSELKKNETPTVIHKDQPNETSSRETKRLAVSAVSSYKPPSIPVTTTPSVVQKSTTKTLTTLDQEQSSAFLQTTSTCQQQTPSFSQDQSMLESSSAFNTSGPQTFGHTPSMTRASSNNRFHTDDYLFYASDDPPSYDERESFSPLRLSDLPPHRSCRFHPTTKQSCSCTPSSHSHPGHPHQSPQERVPAASRSPGQVLSCPGAPPQAQVRPHQCRPDGLPVSNTTVPHASALIQPLHNPRACPASSSQSYGDDQPPNSGLHTDRRPANHPSPQAAGPAPYHEYAHSALDPRPQLFNPQDLPPSFSHDYANEGPGGAGVLYPENASGISCGQGPRRVLLDPETGKYFYIEVPMQPLRKMLFDPELGQYVEVLIPQQAMSHSGLYPPAAPPYSSLHNPGLYAPQYLPYAVPSYPAISGSAQQVRHAEPPPVPTTLHQTSLRYGSPASQMPKNEPKSHSSLDQSYLESMYYIPTGMNASPNSTPSDCYHKPSSMPPSGGRRA</sequence>
<feature type="compositionally biased region" description="Polar residues" evidence="1">
    <location>
        <begin position="92"/>
        <end position="126"/>
    </location>
</feature>
<feature type="compositionally biased region" description="Polar residues" evidence="1">
    <location>
        <begin position="863"/>
        <end position="879"/>
    </location>
</feature>
<feature type="compositionally biased region" description="Polar residues" evidence="1">
    <location>
        <begin position="1914"/>
        <end position="1938"/>
    </location>
</feature>
<feature type="compositionally biased region" description="Basic and acidic residues" evidence="1">
    <location>
        <begin position="2201"/>
        <end position="2223"/>
    </location>
</feature>
<feature type="region of interest" description="Disordered" evidence="1">
    <location>
        <begin position="2072"/>
        <end position="2098"/>
    </location>
</feature>
<evidence type="ECO:0000259" key="2">
    <source>
        <dbReference type="Pfam" id="PF15232"/>
    </source>
</evidence>
<feature type="region of interest" description="Disordered" evidence="1">
    <location>
        <begin position="856"/>
        <end position="879"/>
    </location>
</feature>
<feature type="region of interest" description="Disordered" evidence="1">
    <location>
        <begin position="2291"/>
        <end position="2315"/>
    </location>
</feature>
<feature type="region of interest" description="Disordered" evidence="1">
    <location>
        <begin position="575"/>
        <end position="609"/>
    </location>
</feature>
<dbReference type="InterPro" id="IPR027838">
    <property type="entry name" value="DUF4585"/>
</dbReference>
<feature type="region of interest" description="Disordered" evidence="1">
    <location>
        <begin position="750"/>
        <end position="782"/>
    </location>
</feature>
<protein>
    <submittedName>
        <fullName evidence="3">Proline-rich basic protein 1</fullName>
    </submittedName>
</protein>
<feature type="region of interest" description="Disordered" evidence="1">
    <location>
        <begin position="1119"/>
        <end position="1147"/>
    </location>
</feature>
<feature type="compositionally biased region" description="Basic and acidic residues" evidence="1">
    <location>
        <begin position="1474"/>
        <end position="1484"/>
    </location>
</feature>
<keyword evidence="4" id="KW-1185">Reference proteome</keyword>
<organism evidence="3 4">
    <name type="scientific">Labeo rohita</name>
    <name type="common">Indian major carp</name>
    <name type="synonym">Cyprinus rohita</name>
    <dbReference type="NCBI Taxonomy" id="84645"/>
    <lineage>
        <taxon>Eukaryota</taxon>
        <taxon>Metazoa</taxon>
        <taxon>Chordata</taxon>
        <taxon>Craniata</taxon>
        <taxon>Vertebrata</taxon>
        <taxon>Euteleostomi</taxon>
        <taxon>Actinopterygii</taxon>
        <taxon>Neopterygii</taxon>
        <taxon>Teleostei</taxon>
        <taxon>Ostariophysi</taxon>
        <taxon>Cypriniformes</taxon>
        <taxon>Cyprinidae</taxon>
        <taxon>Labeoninae</taxon>
        <taxon>Labeonini</taxon>
        <taxon>Labeo</taxon>
    </lineage>
</organism>
<proteinExistence type="predicted"/>
<feature type="compositionally biased region" description="Basic and acidic residues" evidence="1">
    <location>
        <begin position="1790"/>
        <end position="1804"/>
    </location>
</feature>
<feature type="region of interest" description="Disordered" evidence="1">
    <location>
        <begin position="465"/>
        <end position="500"/>
    </location>
</feature>
<feature type="region of interest" description="Disordered" evidence="1">
    <location>
        <begin position="1220"/>
        <end position="1355"/>
    </location>
</feature>
<dbReference type="InterPro" id="IPR052303">
    <property type="entry name" value="CEFIP"/>
</dbReference>
<evidence type="ECO:0000313" key="3">
    <source>
        <dbReference type="EMBL" id="KAI2657073.1"/>
    </source>
</evidence>
<feature type="compositionally biased region" description="Polar residues" evidence="1">
    <location>
        <begin position="2671"/>
        <end position="2680"/>
    </location>
</feature>
<feature type="compositionally biased region" description="Polar residues" evidence="1">
    <location>
        <begin position="1160"/>
        <end position="1170"/>
    </location>
</feature>
<feature type="region of interest" description="Disordered" evidence="1">
    <location>
        <begin position="1040"/>
        <end position="1075"/>
    </location>
</feature>
<accession>A0ABQ8M5G0</accession>
<dbReference type="PANTHER" id="PTHR33775:SF1">
    <property type="entry name" value="PROLINE-RICH BASIC PROTEIN 1"/>
    <property type="match status" value="1"/>
</dbReference>
<feature type="compositionally biased region" description="Low complexity" evidence="1">
    <location>
        <begin position="694"/>
        <end position="721"/>
    </location>
</feature>
<feature type="region of interest" description="Disordered" evidence="1">
    <location>
        <begin position="2197"/>
        <end position="2223"/>
    </location>
</feature>
<dbReference type="Proteomes" id="UP000830375">
    <property type="component" value="Unassembled WGS sequence"/>
</dbReference>
<feature type="region of interest" description="Disordered" evidence="1">
    <location>
        <begin position="293"/>
        <end position="320"/>
    </location>
</feature>
<feature type="region of interest" description="Disordered" evidence="1">
    <location>
        <begin position="1838"/>
        <end position="1861"/>
    </location>
</feature>
<feature type="compositionally biased region" description="Low complexity" evidence="1">
    <location>
        <begin position="548"/>
        <end position="560"/>
    </location>
</feature>
<dbReference type="PANTHER" id="PTHR33775">
    <property type="entry name" value="CARDIAC-ENRICHED FHL2-INTERACTING PROTEIN-RELATED"/>
    <property type="match status" value="1"/>
</dbReference>
<feature type="domain" description="DUF4585" evidence="2">
    <location>
        <begin position="2529"/>
        <end position="2597"/>
    </location>
</feature>
<feature type="region of interest" description="Disordered" evidence="1">
    <location>
        <begin position="84"/>
        <end position="227"/>
    </location>
</feature>
<feature type="compositionally biased region" description="Polar residues" evidence="1">
    <location>
        <begin position="2630"/>
        <end position="2646"/>
    </location>
</feature>
<feature type="region of interest" description="Disordered" evidence="1">
    <location>
        <begin position="692"/>
        <end position="721"/>
    </location>
</feature>
<evidence type="ECO:0000256" key="1">
    <source>
        <dbReference type="SAM" id="MobiDB-lite"/>
    </source>
</evidence>
<feature type="region of interest" description="Disordered" evidence="1">
    <location>
        <begin position="931"/>
        <end position="967"/>
    </location>
</feature>
<feature type="compositionally biased region" description="Polar residues" evidence="1">
    <location>
        <begin position="527"/>
        <end position="547"/>
    </location>
</feature>
<feature type="region of interest" description="Disordered" evidence="1">
    <location>
        <begin position="2329"/>
        <end position="2423"/>
    </location>
</feature>
<comment type="caution">
    <text evidence="3">The sequence shown here is derived from an EMBL/GenBank/DDBJ whole genome shotgun (WGS) entry which is preliminary data.</text>
</comment>
<feature type="region of interest" description="Disordered" evidence="1">
    <location>
        <begin position="2436"/>
        <end position="2510"/>
    </location>
</feature>
<feature type="compositionally biased region" description="Basic and acidic residues" evidence="1">
    <location>
        <begin position="1230"/>
        <end position="1262"/>
    </location>
</feature>
<feature type="compositionally biased region" description="Basic and acidic residues" evidence="1">
    <location>
        <begin position="1559"/>
        <end position="1568"/>
    </location>
</feature>
<feature type="region of interest" description="Disordered" evidence="1">
    <location>
        <begin position="1160"/>
        <end position="1179"/>
    </location>
</feature>
<feature type="region of interest" description="Disordered" evidence="1">
    <location>
        <begin position="2616"/>
        <end position="2697"/>
    </location>
</feature>
<name>A0ABQ8M5G0_LABRO</name>
<feature type="compositionally biased region" description="Low complexity" evidence="1">
    <location>
        <begin position="582"/>
        <end position="609"/>
    </location>
</feature>
<feature type="compositionally biased region" description="Basic and acidic residues" evidence="1">
    <location>
        <begin position="1515"/>
        <end position="1530"/>
    </location>
</feature>
<feature type="compositionally biased region" description="Polar residues" evidence="1">
    <location>
        <begin position="295"/>
        <end position="320"/>
    </location>
</feature>
<feature type="compositionally biased region" description="Polar residues" evidence="1">
    <location>
        <begin position="176"/>
        <end position="206"/>
    </location>
</feature>
<feature type="compositionally biased region" description="Basic and acidic residues" evidence="1">
    <location>
        <begin position="2083"/>
        <end position="2098"/>
    </location>
</feature>
<dbReference type="EMBL" id="JACTAM010000014">
    <property type="protein sequence ID" value="KAI2657073.1"/>
    <property type="molecule type" value="Genomic_DNA"/>
</dbReference>
<feature type="region of interest" description="Disordered" evidence="1">
    <location>
        <begin position="1473"/>
        <end position="1544"/>
    </location>
</feature>
<feature type="region of interest" description="Disordered" evidence="1">
    <location>
        <begin position="633"/>
        <end position="669"/>
    </location>
</feature>
<feature type="compositionally biased region" description="Polar residues" evidence="1">
    <location>
        <begin position="160"/>
        <end position="169"/>
    </location>
</feature>
<feature type="compositionally biased region" description="Polar residues" evidence="1">
    <location>
        <begin position="2442"/>
        <end position="2458"/>
    </location>
</feature>
<feature type="region of interest" description="Disordered" evidence="1">
    <location>
        <begin position="1557"/>
        <end position="1594"/>
    </location>
</feature>
<feature type="compositionally biased region" description="Polar residues" evidence="1">
    <location>
        <begin position="1132"/>
        <end position="1147"/>
    </location>
</feature>
<feature type="region of interest" description="Disordered" evidence="1">
    <location>
        <begin position="1656"/>
        <end position="1814"/>
    </location>
</feature>
<feature type="region of interest" description="Disordered" evidence="1">
    <location>
        <begin position="523"/>
        <end position="560"/>
    </location>
</feature>
<reference evidence="3 4" key="1">
    <citation type="submission" date="2022-01" db="EMBL/GenBank/DDBJ databases">
        <title>A high-quality chromosome-level genome assembly of rohu carp, Labeo rohita.</title>
        <authorList>
            <person name="Arick M.A. II"/>
            <person name="Hsu C.-Y."/>
            <person name="Magbanua Z."/>
            <person name="Pechanova O."/>
            <person name="Grover C."/>
            <person name="Miller E."/>
            <person name="Thrash A."/>
            <person name="Ezzel L."/>
            <person name="Alam S."/>
            <person name="Benzie J."/>
            <person name="Hamilton M."/>
            <person name="Karsi A."/>
            <person name="Lawrence M.L."/>
            <person name="Peterson D.G."/>
        </authorList>
    </citation>
    <scope>NUCLEOTIDE SEQUENCE [LARGE SCALE GENOMIC DNA]</scope>
    <source>
        <strain evidence="4">BAU-BD-2019</strain>
        <tissue evidence="3">Blood</tissue>
    </source>
</reference>
<feature type="region of interest" description="Disordered" evidence="1">
    <location>
        <begin position="339"/>
        <end position="360"/>
    </location>
</feature>
<feature type="compositionally biased region" description="Low complexity" evidence="1">
    <location>
        <begin position="2368"/>
        <end position="2382"/>
    </location>
</feature>
<feature type="compositionally biased region" description="Polar residues" evidence="1">
    <location>
        <begin position="339"/>
        <end position="357"/>
    </location>
</feature>